<protein>
    <submittedName>
        <fullName evidence="1">Uncharacterized protein</fullName>
    </submittedName>
</protein>
<reference evidence="1 2" key="2">
    <citation type="journal article" date="2021" name="Genomics">
        <title>High-quality reference genome for Clonorchis sinensis.</title>
        <authorList>
            <person name="Young N.D."/>
            <person name="Stroehlein A.J."/>
            <person name="Kinkar L."/>
            <person name="Wang T."/>
            <person name="Sohn W.M."/>
            <person name="Chang B.C.H."/>
            <person name="Kaur P."/>
            <person name="Weisz D."/>
            <person name="Dudchenko O."/>
            <person name="Aiden E.L."/>
            <person name="Korhonen P.K."/>
            <person name="Gasser R.B."/>
        </authorList>
    </citation>
    <scope>NUCLEOTIDE SEQUENCE [LARGE SCALE GENOMIC DNA]</scope>
    <source>
        <strain evidence="1">Cs-k2</strain>
    </source>
</reference>
<proteinExistence type="predicted"/>
<evidence type="ECO:0000313" key="2">
    <source>
        <dbReference type="Proteomes" id="UP000286415"/>
    </source>
</evidence>
<comment type="caution">
    <text evidence="1">The sequence shown here is derived from an EMBL/GenBank/DDBJ whole genome shotgun (WGS) entry which is preliminary data.</text>
</comment>
<accession>A0A3R7JT50</accession>
<name>A0A3R7JT50_CLOSI</name>
<dbReference type="InParanoid" id="A0A3R7JT50"/>
<organism evidence="1 2">
    <name type="scientific">Clonorchis sinensis</name>
    <name type="common">Chinese liver fluke</name>
    <dbReference type="NCBI Taxonomy" id="79923"/>
    <lineage>
        <taxon>Eukaryota</taxon>
        <taxon>Metazoa</taxon>
        <taxon>Spiralia</taxon>
        <taxon>Lophotrochozoa</taxon>
        <taxon>Platyhelminthes</taxon>
        <taxon>Trematoda</taxon>
        <taxon>Digenea</taxon>
        <taxon>Opisthorchiida</taxon>
        <taxon>Opisthorchiata</taxon>
        <taxon>Opisthorchiidae</taxon>
        <taxon>Clonorchis</taxon>
    </lineage>
</organism>
<reference evidence="1 2" key="1">
    <citation type="journal article" date="2018" name="Biotechnol. Adv.">
        <title>Improved genomic resources and new bioinformatic workflow for the carcinogenic parasite Clonorchis sinensis: Biotechnological implications.</title>
        <authorList>
            <person name="Wang D."/>
            <person name="Korhonen P.K."/>
            <person name="Gasser R.B."/>
            <person name="Young N.D."/>
        </authorList>
    </citation>
    <scope>NUCLEOTIDE SEQUENCE [LARGE SCALE GENOMIC DNA]</scope>
    <source>
        <strain evidence="1">Cs-k2</strain>
    </source>
</reference>
<dbReference type="Proteomes" id="UP000286415">
    <property type="component" value="Unassembled WGS sequence"/>
</dbReference>
<gene>
    <name evidence="1" type="ORF">CSKR_105433</name>
</gene>
<dbReference type="AlphaFoldDB" id="A0A3R7JT50"/>
<evidence type="ECO:0000313" key="1">
    <source>
        <dbReference type="EMBL" id="KAG5446417.1"/>
    </source>
</evidence>
<keyword evidence="2" id="KW-1185">Reference proteome</keyword>
<sequence>MAVAAKRISWIDADLYCCCFRIPADFCQEEWWSFNRKIKRARELALEQSFNPINARYFYRAVHMIDSPAHRVKMLSDDQCSKQVDNRCRESSACITAAQACGTTPRRADTDENTQAGPIREVTSGEYIHLGITNRLRLLA</sequence>
<dbReference type="EMBL" id="NIRI02000056">
    <property type="protein sequence ID" value="KAG5446417.1"/>
    <property type="molecule type" value="Genomic_DNA"/>
</dbReference>